<proteinExistence type="predicted"/>
<dbReference type="AlphaFoldDB" id="A0AAE0GMT4"/>
<organism evidence="2 3">
    <name type="scientific">Cymbomonas tetramitiformis</name>
    <dbReference type="NCBI Taxonomy" id="36881"/>
    <lineage>
        <taxon>Eukaryota</taxon>
        <taxon>Viridiplantae</taxon>
        <taxon>Chlorophyta</taxon>
        <taxon>Pyramimonadophyceae</taxon>
        <taxon>Pyramimonadales</taxon>
        <taxon>Pyramimonadaceae</taxon>
        <taxon>Cymbomonas</taxon>
    </lineage>
</organism>
<feature type="compositionally biased region" description="Polar residues" evidence="1">
    <location>
        <begin position="444"/>
        <end position="463"/>
    </location>
</feature>
<name>A0AAE0GMT4_9CHLO</name>
<feature type="region of interest" description="Disordered" evidence="1">
    <location>
        <begin position="198"/>
        <end position="217"/>
    </location>
</feature>
<evidence type="ECO:0000313" key="3">
    <source>
        <dbReference type="Proteomes" id="UP001190700"/>
    </source>
</evidence>
<feature type="region of interest" description="Disordered" evidence="1">
    <location>
        <begin position="444"/>
        <end position="472"/>
    </location>
</feature>
<feature type="compositionally biased region" description="Basic and acidic residues" evidence="1">
    <location>
        <begin position="21"/>
        <end position="36"/>
    </location>
</feature>
<keyword evidence="3" id="KW-1185">Reference proteome</keyword>
<evidence type="ECO:0000313" key="2">
    <source>
        <dbReference type="EMBL" id="KAK3280236.1"/>
    </source>
</evidence>
<reference evidence="2 3" key="1">
    <citation type="journal article" date="2015" name="Genome Biol. Evol.">
        <title>Comparative Genomics of a Bacterivorous Green Alga Reveals Evolutionary Causalities and Consequences of Phago-Mixotrophic Mode of Nutrition.</title>
        <authorList>
            <person name="Burns J.A."/>
            <person name="Paasch A."/>
            <person name="Narechania A."/>
            <person name="Kim E."/>
        </authorList>
    </citation>
    <scope>NUCLEOTIDE SEQUENCE [LARGE SCALE GENOMIC DNA]</scope>
    <source>
        <strain evidence="2 3">PLY_AMNH</strain>
    </source>
</reference>
<protein>
    <submittedName>
        <fullName evidence="2">Uncharacterized protein</fullName>
    </submittedName>
</protein>
<evidence type="ECO:0000256" key="1">
    <source>
        <dbReference type="SAM" id="MobiDB-lite"/>
    </source>
</evidence>
<feature type="region of interest" description="Disordered" evidence="1">
    <location>
        <begin position="376"/>
        <end position="415"/>
    </location>
</feature>
<feature type="compositionally biased region" description="Pro residues" evidence="1">
    <location>
        <begin position="376"/>
        <end position="401"/>
    </location>
</feature>
<accession>A0AAE0GMT4</accession>
<sequence length="472" mass="49747">MKKEIKALHTRIDDTNGFTSRNDKKNAIGRGGHGDGVRFAAKPLPEHGNFPQTFRGKPSGKVAFHKPTGTFVPLCRHPACSATAEKHWHRDCPNGGPRGHVGAHGFSIADSENDVLATLFQNAMDDDDAARFDAVCCVADGKPELYDDTVSAFSFAVAEERVPDTIDEYLECRQPADTRFGVCAVGGATNVNNFKVHDDAPVVPPPPAPPSAPRSVVSDDEVYPVSALHAHEPHMSFMDKFAVNLDLTRPEPTLAMHDMGTVAPVDSVSVATDDSEDDGECLPPPRRTLGCGRPPMDFGFSALTPLAFCLMFVVCATAVPSRDRSAQAPSAAGRTGDGVGGAGVLTPTAIPPALYWQPEYPNEVYRSGWTWHPGPSQPPEAAPIVTEPPSPGGAPPSPVYVPPAWGGGTGNEPSSSIQLRARLVAPGATDYNDIGTSSVLSFCSTHDLSDSGTSSPGRCNSGTGSPGHSRRG</sequence>
<feature type="compositionally biased region" description="Pro residues" evidence="1">
    <location>
        <begin position="202"/>
        <end position="212"/>
    </location>
</feature>
<feature type="region of interest" description="Disordered" evidence="1">
    <location>
        <begin position="16"/>
        <end position="36"/>
    </location>
</feature>
<dbReference type="Proteomes" id="UP001190700">
    <property type="component" value="Unassembled WGS sequence"/>
</dbReference>
<dbReference type="EMBL" id="LGRX02004473">
    <property type="protein sequence ID" value="KAK3280236.1"/>
    <property type="molecule type" value="Genomic_DNA"/>
</dbReference>
<comment type="caution">
    <text evidence="2">The sequence shown here is derived from an EMBL/GenBank/DDBJ whole genome shotgun (WGS) entry which is preliminary data.</text>
</comment>
<gene>
    <name evidence="2" type="ORF">CYMTET_11907</name>
</gene>